<organism evidence="1 2">
    <name type="scientific">Protopolystoma xenopodis</name>
    <dbReference type="NCBI Taxonomy" id="117903"/>
    <lineage>
        <taxon>Eukaryota</taxon>
        <taxon>Metazoa</taxon>
        <taxon>Spiralia</taxon>
        <taxon>Lophotrochozoa</taxon>
        <taxon>Platyhelminthes</taxon>
        <taxon>Monogenea</taxon>
        <taxon>Polyopisthocotylea</taxon>
        <taxon>Polystomatidea</taxon>
        <taxon>Polystomatidae</taxon>
        <taxon>Protopolystoma</taxon>
    </lineage>
</organism>
<dbReference type="AlphaFoldDB" id="A0A3S5C319"/>
<keyword evidence="2" id="KW-1185">Reference proteome</keyword>
<gene>
    <name evidence="1" type="ORF">PXEA_LOCUS25444</name>
</gene>
<accession>A0A3S5C319</accession>
<name>A0A3S5C319_9PLAT</name>
<proteinExistence type="predicted"/>
<reference evidence="1" key="1">
    <citation type="submission" date="2018-11" db="EMBL/GenBank/DDBJ databases">
        <authorList>
            <consortium name="Pathogen Informatics"/>
        </authorList>
    </citation>
    <scope>NUCLEOTIDE SEQUENCE</scope>
</reference>
<dbReference type="Proteomes" id="UP000784294">
    <property type="component" value="Unassembled WGS sequence"/>
</dbReference>
<dbReference type="EMBL" id="CAAALY010129104">
    <property type="protein sequence ID" value="VEL32004.1"/>
    <property type="molecule type" value="Genomic_DNA"/>
</dbReference>
<evidence type="ECO:0000313" key="2">
    <source>
        <dbReference type="Proteomes" id="UP000784294"/>
    </source>
</evidence>
<sequence length="79" mass="8734">MLESRFTMCLDLMTGLGTGRSRMGRVQAVVESPFWIWVNEAKSRLFRGVPCKSDCQPVDCGSSPVPSFILLCVCVCVCE</sequence>
<protein>
    <submittedName>
        <fullName evidence="1">Uncharacterized protein</fullName>
    </submittedName>
</protein>
<comment type="caution">
    <text evidence="1">The sequence shown here is derived from an EMBL/GenBank/DDBJ whole genome shotgun (WGS) entry which is preliminary data.</text>
</comment>
<evidence type="ECO:0000313" key="1">
    <source>
        <dbReference type="EMBL" id="VEL32004.1"/>
    </source>
</evidence>